<gene>
    <name evidence="12" type="primary">mgtE</name>
    <name evidence="11" type="ORF">Strain138_002511</name>
    <name evidence="12" type="ORF">Strain318_002511</name>
</gene>
<keyword evidence="13" id="KW-1185">Reference proteome</keyword>
<evidence type="ECO:0000259" key="10">
    <source>
        <dbReference type="PROSITE" id="PS51371"/>
    </source>
</evidence>
<evidence type="ECO:0000256" key="7">
    <source>
        <dbReference type="ARBA" id="ARBA00023136"/>
    </source>
</evidence>
<feature type="transmembrane region" description="Helical" evidence="9">
    <location>
        <begin position="443"/>
        <end position="466"/>
    </location>
</feature>
<dbReference type="RefSeq" id="WP_367886054.1">
    <property type="nucleotide sequence ID" value="NZ_CP130612.1"/>
</dbReference>
<keyword evidence="9" id="KW-1003">Cell membrane</keyword>
<dbReference type="EMBL" id="CP130612">
    <property type="protein sequence ID" value="WKW13194.1"/>
    <property type="molecule type" value="Genomic_DNA"/>
</dbReference>
<keyword evidence="6 9" id="KW-1133">Transmembrane helix</keyword>
<evidence type="ECO:0000313" key="13">
    <source>
        <dbReference type="Proteomes" id="UP001229955"/>
    </source>
</evidence>
<sequence>MQQAPDEPERSLAALLAPDILDLLETDPRSIAAETEELHAADLADVAELIDRALVPQLLAALPAPRAAAVLEYLGEELRTELLETMAPEQAAALIAAMTPDERADALEEMDEDVADEILEAIPERERAETERLLQYEADTAGGLMTTEFVSVPESQTVDEALATVRAIARAGRREAMQTIYVVDAQGVLTGVMSLRELLAAPEGTRVADNAWTEIVTVPADAHRETVVQLTSNYDLVAVPVVDADRRLLGVITVDDVIDVIQEEQTEDVQKFGGLEALEEPYLQVGFVELLKKRVPWLIVLFVGQMFTAAAMGFFEDSISAATVLALFVPLIISSGGNSGSQATSLIIRAMALQELRARDWTRVLLREAGMGLVLGALLGIVGALRIVVWQWAGFYPFGEHYGVLATTIGATVLGVVLFGTLTGAMLPFVLRKVGFDPASASAPLVATLVDVTGVVLYFSMALLLLRGTLL</sequence>
<dbReference type="Pfam" id="PF03448">
    <property type="entry name" value="MgtE_N"/>
    <property type="match status" value="1"/>
</dbReference>
<dbReference type="KEGG" id="pspc:Strain318_002511"/>
<feature type="domain" description="CBS" evidence="10">
    <location>
        <begin position="145"/>
        <end position="210"/>
    </location>
</feature>
<dbReference type="SMART" id="SM00924">
    <property type="entry name" value="MgtE_N"/>
    <property type="match status" value="1"/>
</dbReference>
<dbReference type="GO" id="GO:0005886">
    <property type="term" value="C:plasma membrane"/>
    <property type="evidence" value="ECO:0007669"/>
    <property type="project" value="UniProtKB-SubCell"/>
</dbReference>
<accession>A0AA49JW98</accession>
<dbReference type="InterPro" id="IPR036739">
    <property type="entry name" value="SLC41_membr_dom_sf"/>
</dbReference>
<comment type="subcellular location">
    <subcellularLocation>
        <location evidence="9">Cell membrane</location>
        <topology evidence="9">Multi-pass membrane protein</topology>
    </subcellularLocation>
    <subcellularLocation>
        <location evidence="1">Membrane</location>
        <topology evidence="1">Multi-pass membrane protein</topology>
    </subcellularLocation>
</comment>
<dbReference type="NCBIfam" id="TIGR00400">
    <property type="entry name" value="mgtE"/>
    <property type="match status" value="1"/>
</dbReference>
<keyword evidence="3 9" id="KW-0813">Transport</keyword>
<feature type="transmembrane region" description="Helical" evidence="9">
    <location>
        <begin position="321"/>
        <end position="348"/>
    </location>
</feature>
<evidence type="ECO:0000256" key="3">
    <source>
        <dbReference type="ARBA" id="ARBA00022448"/>
    </source>
</evidence>
<dbReference type="Pfam" id="PF01769">
    <property type="entry name" value="MgtE"/>
    <property type="match status" value="1"/>
</dbReference>
<dbReference type="PANTHER" id="PTHR43773">
    <property type="entry name" value="MAGNESIUM TRANSPORTER MGTE"/>
    <property type="match status" value="1"/>
</dbReference>
<feature type="transmembrane region" description="Helical" evidence="9">
    <location>
        <begin position="405"/>
        <end position="431"/>
    </location>
</feature>
<feature type="transmembrane region" description="Helical" evidence="9">
    <location>
        <begin position="369"/>
        <end position="393"/>
    </location>
</feature>
<evidence type="ECO:0000256" key="4">
    <source>
        <dbReference type="ARBA" id="ARBA00022692"/>
    </source>
</evidence>
<keyword evidence="5 9" id="KW-0460">Magnesium</keyword>
<dbReference type="Gene3D" id="1.10.357.20">
    <property type="entry name" value="SLC41 divalent cation transporters, integral membrane domain"/>
    <property type="match status" value="1"/>
</dbReference>
<evidence type="ECO:0000313" key="11">
    <source>
        <dbReference type="EMBL" id="WKW13194.1"/>
    </source>
</evidence>
<name>A0AA49K1Y4_9BACT</name>
<dbReference type="AlphaFoldDB" id="A0AA49K1Y4"/>
<evidence type="ECO:0000256" key="6">
    <source>
        <dbReference type="ARBA" id="ARBA00022989"/>
    </source>
</evidence>
<dbReference type="Gene3D" id="3.10.580.10">
    <property type="entry name" value="CBS-domain"/>
    <property type="match status" value="1"/>
</dbReference>
<dbReference type="CDD" id="cd04606">
    <property type="entry name" value="CBS_pair_Mg_transporter"/>
    <property type="match status" value="1"/>
</dbReference>
<dbReference type="Gene3D" id="1.25.60.10">
    <property type="entry name" value="MgtE N-terminal domain-like"/>
    <property type="match status" value="1"/>
</dbReference>
<dbReference type="SUPFAM" id="SSF161093">
    <property type="entry name" value="MgtE membrane domain-like"/>
    <property type="match status" value="1"/>
</dbReference>
<dbReference type="PANTHER" id="PTHR43773:SF1">
    <property type="entry name" value="MAGNESIUM TRANSPORTER MGTE"/>
    <property type="match status" value="1"/>
</dbReference>
<dbReference type="EMBL" id="CP130613">
    <property type="protein sequence ID" value="WKW16101.1"/>
    <property type="molecule type" value="Genomic_DNA"/>
</dbReference>
<keyword evidence="7 9" id="KW-0472">Membrane</keyword>
<dbReference type="SMART" id="SM00116">
    <property type="entry name" value="CBS"/>
    <property type="match status" value="2"/>
</dbReference>
<reference evidence="12" key="1">
    <citation type="submission" date="2023-07" db="EMBL/GenBank/DDBJ databases">
        <authorList>
            <person name="Haufschild T."/>
            <person name="Kallscheuer N."/>
            <person name="Hammer J."/>
            <person name="Kohn T."/>
            <person name="Kabuu M."/>
            <person name="Jogler M."/>
            <person name="Wohfarth N."/>
            <person name="Heuer A."/>
            <person name="Rohde M."/>
            <person name="van Teeseling M.C.F."/>
            <person name="Jogler C."/>
        </authorList>
    </citation>
    <scope>NUCLEOTIDE SEQUENCE</scope>
    <source>
        <strain evidence="11">Strain 138</strain>
        <strain evidence="12">Strain 318</strain>
    </source>
</reference>
<dbReference type="Pfam" id="PF00571">
    <property type="entry name" value="CBS"/>
    <property type="match status" value="2"/>
</dbReference>
<dbReference type="InterPro" id="IPR006669">
    <property type="entry name" value="MgtE_transporter"/>
</dbReference>
<evidence type="ECO:0000313" key="12">
    <source>
        <dbReference type="EMBL" id="WKW16101.1"/>
    </source>
</evidence>
<feature type="transmembrane region" description="Helical" evidence="9">
    <location>
        <begin position="295"/>
        <end position="315"/>
    </location>
</feature>
<dbReference type="InterPro" id="IPR046342">
    <property type="entry name" value="CBS_dom_sf"/>
</dbReference>
<keyword evidence="8" id="KW-0129">CBS domain</keyword>
<evidence type="ECO:0000256" key="9">
    <source>
        <dbReference type="RuleBase" id="RU362011"/>
    </source>
</evidence>
<dbReference type="InterPro" id="IPR006668">
    <property type="entry name" value="Mg_transptr_MgtE_intracell_dom"/>
</dbReference>
<comment type="subunit">
    <text evidence="9">Homodimer.</text>
</comment>
<proteinExistence type="inferred from homology"/>
<evidence type="ECO:0000256" key="8">
    <source>
        <dbReference type="PROSITE-ProRule" id="PRU00703"/>
    </source>
</evidence>
<protein>
    <recommendedName>
        <fullName evidence="9">Magnesium transporter MgtE</fullName>
    </recommendedName>
</protein>
<dbReference type="InterPro" id="IPR000644">
    <property type="entry name" value="CBS_dom"/>
</dbReference>
<evidence type="ECO:0000256" key="1">
    <source>
        <dbReference type="ARBA" id="ARBA00004141"/>
    </source>
</evidence>
<feature type="domain" description="CBS" evidence="10">
    <location>
        <begin position="211"/>
        <end position="267"/>
    </location>
</feature>
<accession>A0AA49K1Y4</accession>
<keyword evidence="9" id="KW-0479">Metal-binding</keyword>
<comment type="similarity">
    <text evidence="2 9">Belongs to the SLC41A transporter family.</text>
</comment>
<dbReference type="Proteomes" id="UP001229955">
    <property type="component" value="Chromosome"/>
</dbReference>
<keyword evidence="4 9" id="KW-0812">Transmembrane</keyword>
<dbReference type="InterPro" id="IPR006667">
    <property type="entry name" value="SLC41_membr_dom"/>
</dbReference>
<dbReference type="GO" id="GO:0015095">
    <property type="term" value="F:magnesium ion transmembrane transporter activity"/>
    <property type="evidence" value="ECO:0007669"/>
    <property type="project" value="UniProtKB-UniRule"/>
</dbReference>
<dbReference type="GO" id="GO:0046872">
    <property type="term" value="F:metal ion binding"/>
    <property type="evidence" value="ECO:0007669"/>
    <property type="project" value="UniProtKB-KW"/>
</dbReference>
<evidence type="ECO:0000256" key="2">
    <source>
        <dbReference type="ARBA" id="ARBA00009749"/>
    </source>
</evidence>
<dbReference type="InterPro" id="IPR038076">
    <property type="entry name" value="MgtE_N_sf"/>
</dbReference>
<organism evidence="12 13">
    <name type="scientific">Pseudogemmatithrix spongiicola</name>
    <dbReference type="NCBI Taxonomy" id="3062599"/>
    <lineage>
        <taxon>Bacteria</taxon>
        <taxon>Pseudomonadati</taxon>
        <taxon>Gemmatimonadota</taxon>
        <taxon>Gemmatimonadia</taxon>
        <taxon>Gemmatimonadales</taxon>
        <taxon>Gemmatimonadaceae</taxon>
        <taxon>Pseudogemmatithrix</taxon>
    </lineage>
</organism>
<dbReference type="PROSITE" id="PS51371">
    <property type="entry name" value="CBS"/>
    <property type="match status" value="2"/>
</dbReference>
<evidence type="ECO:0000256" key="5">
    <source>
        <dbReference type="ARBA" id="ARBA00022842"/>
    </source>
</evidence>
<comment type="function">
    <text evidence="9">Acts as a magnesium transporter.</text>
</comment>
<dbReference type="SUPFAM" id="SSF158791">
    <property type="entry name" value="MgtE N-terminal domain-like"/>
    <property type="match status" value="1"/>
</dbReference>
<dbReference type="SUPFAM" id="SSF54631">
    <property type="entry name" value="CBS-domain pair"/>
    <property type="match status" value="1"/>
</dbReference>